<protein>
    <submittedName>
        <fullName evidence="1">Uncharacterized protein</fullName>
    </submittedName>
</protein>
<proteinExistence type="predicted"/>
<keyword evidence="2" id="KW-1185">Reference proteome</keyword>
<evidence type="ECO:0000313" key="2">
    <source>
        <dbReference type="Proteomes" id="UP001153269"/>
    </source>
</evidence>
<gene>
    <name evidence="1" type="ORF">PLEPLA_LOCUS254</name>
</gene>
<dbReference type="AlphaFoldDB" id="A0A9N7Y4I2"/>
<sequence>PQLFWLRKQRIMGNIQHFSCVSVQWDDTVRAELIDRRWGRYSVVINVLFISAEATDLRPQCDTTTPSSTDTQQFNTK</sequence>
<accession>A0A9N7Y4I2</accession>
<dbReference type="Proteomes" id="UP001153269">
    <property type="component" value="Unassembled WGS sequence"/>
</dbReference>
<feature type="non-terminal residue" evidence="1">
    <location>
        <position position="1"/>
    </location>
</feature>
<evidence type="ECO:0000313" key="1">
    <source>
        <dbReference type="EMBL" id="CAB1412561.1"/>
    </source>
</evidence>
<reference evidence="1" key="1">
    <citation type="submission" date="2020-03" db="EMBL/GenBank/DDBJ databases">
        <authorList>
            <person name="Weist P."/>
        </authorList>
    </citation>
    <scope>NUCLEOTIDE SEQUENCE</scope>
</reference>
<organism evidence="1 2">
    <name type="scientific">Pleuronectes platessa</name>
    <name type="common">European plaice</name>
    <dbReference type="NCBI Taxonomy" id="8262"/>
    <lineage>
        <taxon>Eukaryota</taxon>
        <taxon>Metazoa</taxon>
        <taxon>Chordata</taxon>
        <taxon>Craniata</taxon>
        <taxon>Vertebrata</taxon>
        <taxon>Euteleostomi</taxon>
        <taxon>Actinopterygii</taxon>
        <taxon>Neopterygii</taxon>
        <taxon>Teleostei</taxon>
        <taxon>Neoteleostei</taxon>
        <taxon>Acanthomorphata</taxon>
        <taxon>Carangaria</taxon>
        <taxon>Pleuronectiformes</taxon>
        <taxon>Pleuronectoidei</taxon>
        <taxon>Pleuronectidae</taxon>
        <taxon>Pleuronectes</taxon>
    </lineage>
</organism>
<name>A0A9N7Y4I2_PLEPL</name>
<dbReference type="EMBL" id="CADEAL010000008">
    <property type="protein sequence ID" value="CAB1412561.1"/>
    <property type="molecule type" value="Genomic_DNA"/>
</dbReference>
<comment type="caution">
    <text evidence="1">The sequence shown here is derived from an EMBL/GenBank/DDBJ whole genome shotgun (WGS) entry which is preliminary data.</text>
</comment>